<evidence type="ECO:0000313" key="22">
    <source>
        <dbReference type="Proteomes" id="UP001434737"/>
    </source>
</evidence>
<dbReference type="InterPro" id="IPR002123">
    <property type="entry name" value="Plipid/glycerol_acylTrfase"/>
</dbReference>
<protein>
    <recommendedName>
        <fullName evidence="7 18">1-acyl-sn-glycerol-3-phosphate acyltransferase</fullName>
        <ecNumber evidence="6 18">2.3.1.51</ecNumber>
    </recommendedName>
</protein>
<evidence type="ECO:0000256" key="12">
    <source>
        <dbReference type="ARBA" id="ARBA00023098"/>
    </source>
</evidence>
<evidence type="ECO:0000256" key="1">
    <source>
        <dbReference type="ARBA" id="ARBA00001141"/>
    </source>
</evidence>
<comment type="catalytic activity">
    <reaction evidence="1 18">
        <text>a 1-acyl-sn-glycero-3-phosphate + an acyl-CoA = a 1,2-diacyl-sn-glycero-3-phosphate + CoA</text>
        <dbReference type="Rhea" id="RHEA:19709"/>
        <dbReference type="ChEBI" id="CHEBI:57287"/>
        <dbReference type="ChEBI" id="CHEBI:57970"/>
        <dbReference type="ChEBI" id="CHEBI:58342"/>
        <dbReference type="ChEBI" id="CHEBI:58608"/>
        <dbReference type="EC" id="2.3.1.51"/>
    </reaction>
</comment>
<name>A0ABZ3F5T5_9HELI</name>
<comment type="subcellular location">
    <subcellularLocation>
        <location evidence="2">Cell inner membrane</location>
        <topology evidence="2">Peripheral membrane protein</topology>
    </subcellularLocation>
</comment>
<comment type="function">
    <text evidence="17">Converts lysophosphatidic acid (LPA) into phosphatidic acid by incorporating acyl moiety at the 2 position.</text>
</comment>
<proteinExistence type="inferred from homology"/>
<dbReference type="CDD" id="cd07989">
    <property type="entry name" value="LPLAT_AGPAT-like"/>
    <property type="match status" value="1"/>
</dbReference>
<evidence type="ECO:0000256" key="16">
    <source>
        <dbReference type="ARBA" id="ARBA00023315"/>
    </source>
</evidence>
<accession>A0ABZ3F5T5</accession>
<keyword evidence="22" id="KW-1185">Reference proteome</keyword>
<evidence type="ECO:0000256" key="10">
    <source>
        <dbReference type="ARBA" id="ARBA00022519"/>
    </source>
</evidence>
<dbReference type="EMBL" id="CP145316">
    <property type="protein sequence ID" value="XAM18536.1"/>
    <property type="molecule type" value="Genomic_DNA"/>
</dbReference>
<evidence type="ECO:0000256" key="8">
    <source>
        <dbReference type="ARBA" id="ARBA00022475"/>
    </source>
</evidence>
<feature type="domain" description="Phospholipid/glycerol acyltransferase" evidence="20">
    <location>
        <begin position="63"/>
        <end position="178"/>
    </location>
</feature>
<dbReference type="PANTHER" id="PTHR10434:SF59">
    <property type="entry name" value="1-ACYL-SN-GLYCEROL-3-PHOSPHATE ACYLTRANSFERASE"/>
    <property type="match status" value="1"/>
</dbReference>
<feature type="transmembrane region" description="Helical" evidence="19">
    <location>
        <begin position="7"/>
        <end position="27"/>
    </location>
</feature>
<dbReference type="PANTHER" id="PTHR10434">
    <property type="entry name" value="1-ACYL-SN-GLYCEROL-3-PHOSPHATE ACYLTRANSFERASE"/>
    <property type="match status" value="1"/>
</dbReference>
<comment type="pathway">
    <text evidence="3">Phospholipid metabolism; CDP-diacylglycerol biosynthesis; CDP-diacylglycerol from sn-glycerol 3-phosphate: step 2/3.</text>
</comment>
<comment type="pathway">
    <text evidence="4">Lipid metabolism.</text>
</comment>
<dbReference type="EC" id="2.3.1.51" evidence="6 18"/>
<keyword evidence="11 18" id="KW-0808">Transferase</keyword>
<evidence type="ECO:0000256" key="5">
    <source>
        <dbReference type="ARBA" id="ARBA00008655"/>
    </source>
</evidence>
<keyword evidence="10" id="KW-0997">Cell inner membrane</keyword>
<evidence type="ECO:0000256" key="17">
    <source>
        <dbReference type="ARBA" id="ARBA00037183"/>
    </source>
</evidence>
<keyword evidence="8" id="KW-1003">Cell membrane</keyword>
<dbReference type="RefSeq" id="WP_300446841.1">
    <property type="nucleotide sequence ID" value="NZ_CP145316.1"/>
</dbReference>
<dbReference type="Pfam" id="PF01553">
    <property type="entry name" value="Acyltransferase"/>
    <property type="match status" value="1"/>
</dbReference>
<keyword evidence="13 19" id="KW-0472">Membrane</keyword>
<sequence length="238" mass="27732">MLAKIKALFATLSIAIYLPIMIVQIYITRNRANGRWARQQCRWFFSLNGLNVERIGEYDKDAQLLVVNHQSVTDIIYFEAFHPANLCWVAKKQLGEIPIYGHALKAPDMILIDREDKNGIVFLLKEAKRHLSNHRTIAIFPEGTRSKGEEEFLPFKPGAKILASKLKLRIQPAVLINTRKLYNSSPMETQTNNARVVLMDAFMPNFEDEQWYEKLRDSMHEVYIKHYNELNKEALREK</sequence>
<evidence type="ECO:0000256" key="9">
    <source>
        <dbReference type="ARBA" id="ARBA00022516"/>
    </source>
</evidence>
<evidence type="ECO:0000256" key="15">
    <source>
        <dbReference type="ARBA" id="ARBA00023264"/>
    </source>
</evidence>
<dbReference type="SUPFAM" id="SSF69593">
    <property type="entry name" value="Glycerol-3-phosphate (1)-acyltransferase"/>
    <property type="match status" value="1"/>
</dbReference>
<evidence type="ECO:0000256" key="18">
    <source>
        <dbReference type="RuleBase" id="RU361267"/>
    </source>
</evidence>
<gene>
    <name evidence="21" type="ORF">V3I05_02330</name>
</gene>
<keyword evidence="16 18" id="KW-0012">Acyltransferase</keyword>
<evidence type="ECO:0000256" key="2">
    <source>
        <dbReference type="ARBA" id="ARBA00004417"/>
    </source>
</evidence>
<evidence type="ECO:0000256" key="13">
    <source>
        <dbReference type="ARBA" id="ARBA00023136"/>
    </source>
</evidence>
<reference evidence="21 22" key="1">
    <citation type="submission" date="2024-02" db="EMBL/GenBank/DDBJ databases">
        <title>Genome and pathogenicity analysis of Helicobacter mastomyrinus isolated from mice.</title>
        <authorList>
            <person name="Zhu L."/>
        </authorList>
    </citation>
    <scope>NUCLEOTIDE SEQUENCE [LARGE SCALE GENOMIC DNA]</scope>
    <source>
        <strain evidence="21 22">Hm-17</strain>
    </source>
</reference>
<keyword evidence="9 18" id="KW-0444">Lipid biosynthesis</keyword>
<evidence type="ECO:0000313" key="21">
    <source>
        <dbReference type="EMBL" id="XAM18536.1"/>
    </source>
</evidence>
<keyword evidence="12 18" id="KW-0443">Lipid metabolism</keyword>
<evidence type="ECO:0000256" key="11">
    <source>
        <dbReference type="ARBA" id="ARBA00022679"/>
    </source>
</evidence>
<keyword evidence="15 18" id="KW-1208">Phospholipid metabolism</keyword>
<keyword evidence="19" id="KW-0812">Transmembrane</keyword>
<evidence type="ECO:0000256" key="3">
    <source>
        <dbReference type="ARBA" id="ARBA00004728"/>
    </source>
</evidence>
<dbReference type="InterPro" id="IPR004552">
    <property type="entry name" value="AGP_acyltrans"/>
</dbReference>
<evidence type="ECO:0000256" key="14">
    <source>
        <dbReference type="ARBA" id="ARBA00023209"/>
    </source>
</evidence>
<evidence type="ECO:0000256" key="6">
    <source>
        <dbReference type="ARBA" id="ARBA00013211"/>
    </source>
</evidence>
<organism evidence="21 22">
    <name type="scientific">Helicobacter mastomyrinus</name>
    <dbReference type="NCBI Taxonomy" id="287948"/>
    <lineage>
        <taxon>Bacteria</taxon>
        <taxon>Pseudomonadati</taxon>
        <taxon>Campylobacterota</taxon>
        <taxon>Epsilonproteobacteria</taxon>
        <taxon>Campylobacterales</taxon>
        <taxon>Helicobacteraceae</taxon>
        <taxon>Helicobacter</taxon>
    </lineage>
</organism>
<dbReference type="GO" id="GO:0003841">
    <property type="term" value="F:1-acylglycerol-3-phosphate O-acyltransferase activity"/>
    <property type="evidence" value="ECO:0007669"/>
    <property type="project" value="UniProtKB-EC"/>
</dbReference>
<keyword evidence="19" id="KW-1133">Transmembrane helix</keyword>
<evidence type="ECO:0000259" key="20">
    <source>
        <dbReference type="SMART" id="SM00563"/>
    </source>
</evidence>
<dbReference type="NCBIfam" id="TIGR00530">
    <property type="entry name" value="AGP_acyltrn"/>
    <property type="match status" value="1"/>
</dbReference>
<evidence type="ECO:0000256" key="7">
    <source>
        <dbReference type="ARBA" id="ARBA00016139"/>
    </source>
</evidence>
<comment type="similarity">
    <text evidence="5 18">Belongs to the 1-acyl-sn-glycerol-3-phosphate acyltransferase family.</text>
</comment>
<evidence type="ECO:0000256" key="19">
    <source>
        <dbReference type="SAM" id="Phobius"/>
    </source>
</evidence>
<dbReference type="Proteomes" id="UP001434737">
    <property type="component" value="Chromosome"/>
</dbReference>
<dbReference type="SMART" id="SM00563">
    <property type="entry name" value="PlsC"/>
    <property type="match status" value="1"/>
</dbReference>
<keyword evidence="14 18" id="KW-0594">Phospholipid biosynthesis</keyword>
<evidence type="ECO:0000256" key="4">
    <source>
        <dbReference type="ARBA" id="ARBA00005189"/>
    </source>
</evidence>
<comment type="domain">
    <text evidence="18">The HXXXXD motif is essential for acyltransferase activity and may constitute the binding site for the phosphate moiety of the glycerol-3-phosphate.</text>
</comment>